<organism evidence="2 3">
    <name type="scientific">Sneathiella marina</name>
    <dbReference type="NCBI Taxonomy" id="2950108"/>
    <lineage>
        <taxon>Bacteria</taxon>
        <taxon>Pseudomonadati</taxon>
        <taxon>Pseudomonadota</taxon>
        <taxon>Alphaproteobacteria</taxon>
        <taxon>Sneathiellales</taxon>
        <taxon>Sneathiellaceae</taxon>
        <taxon>Sneathiella</taxon>
    </lineage>
</organism>
<dbReference type="InterPro" id="IPR004360">
    <property type="entry name" value="Glyas_Fos-R_dOase_dom"/>
</dbReference>
<sequence>MVKKREGDPWMPAPEYGRSLTGLGVNLLVRDIARAVAYQKDVLGASVVYADPDFAVLTGYGASWMLHADHTYSDHPLSGSLAPGQVRGIGAELRLHGCDPDRAEARARAREDTVLAGAMDKPHGLREAYLMDPDGYLWVPDIPVKATPGGDDA</sequence>
<proteinExistence type="predicted"/>
<dbReference type="SUPFAM" id="SSF54593">
    <property type="entry name" value="Glyoxalase/Bleomycin resistance protein/Dihydroxybiphenyl dioxygenase"/>
    <property type="match status" value="1"/>
</dbReference>
<accession>A0ABY4W924</accession>
<dbReference type="PROSITE" id="PS51819">
    <property type="entry name" value="VOC"/>
    <property type="match status" value="1"/>
</dbReference>
<protein>
    <recommendedName>
        <fullName evidence="1">VOC domain-containing protein</fullName>
    </recommendedName>
</protein>
<dbReference type="InterPro" id="IPR029068">
    <property type="entry name" value="Glyas_Bleomycin-R_OHBP_Dase"/>
</dbReference>
<dbReference type="Proteomes" id="UP001056291">
    <property type="component" value="Chromosome"/>
</dbReference>
<evidence type="ECO:0000313" key="3">
    <source>
        <dbReference type="Proteomes" id="UP001056291"/>
    </source>
</evidence>
<evidence type="ECO:0000313" key="2">
    <source>
        <dbReference type="EMBL" id="USG62260.1"/>
    </source>
</evidence>
<name>A0ABY4W924_9PROT</name>
<dbReference type="RefSeq" id="WP_251935912.1">
    <property type="nucleotide sequence ID" value="NZ_CP098747.1"/>
</dbReference>
<dbReference type="EMBL" id="CP098747">
    <property type="protein sequence ID" value="USG62260.1"/>
    <property type="molecule type" value="Genomic_DNA"/>
</dbReference>
<reference evidence="2" key="1">
    <citation type="submission" date="2022-06" db="EMBL/GenBank/DDBJ databases">
        <title>Sneathiella actinostolidae sp. nov., isolated from a sea anemonein the Western Pacific Ocean.</title>
        <authorList>
            <person name="Wei M.J."/>
        </authorList>
    </citation>
    <scope>NUCLEOTIDE SEQUENCE</scope>
    <source>
        <strain evidence="2">PHK-P5</strain>
    </source>
</reference>
<dbReference type="Pfam" id="PF00903">
    <property type="entry name" value="Glyoxalase"/>
    <property type="match status" value="1"/>
</dbReference>
<dbReference type="Gene3D" id="3.10.180.10">
    <property type="entry name" value="2,3-Dihydroxybiphenyl 1,2-Dioxygenase, domain 1"/>
    <property type="match status" value="1"/>
</dbReference>
<gene>
    <name evidence="2" type="ORF">NBZ79_04620</name>
</gene>
<keyword evidence="3" id="KW-1185">Reference proteome</keyword>
<evidence type="ECO:0000259" key="1">
    <source>
        <dbReference type="PROSITE" id="PS51819"/>
    </source>
</evidence>
<feature type="domain" description="VOC" evidence="1">
    <location>
        <begin position="19"/>
        <end position="143"/>
    </location>
</feature>
<dbReference type="InterPro" id="IPR037523">
    <property type="entry name" value="VOC_core"/>
</dbReference>